<dbReference type="EMBL" id="LLXI01001441">
    <property type="protein sequence ID" value="PKY53697.1"/>
    <property type="molecule type" value="Genomic_DNA"/>
</dbReference>
<evidence type="ECO:0000313" key="2">
    <source>
        <dbReference type="EMBL" id="PKY53697.1"/>
    </source>
</evidence>
<feature type="region of interest" description="Disordered" evidence="1">
    <location>
        <begin position="187"/>
        <end position="218"/>
    </location>
</feature>
<evidence type="ECO:0000313" key="3">
    <source>
        <dbReference type="EMBL" id="PKY57010.1"/>
    </source>
</evidence>
<protein>
    <submittedName>
        <fullName evidence="2">Uncharacterized protein</fullName>
    </submittedName>
</protein>
<organism evidence="2 4">
    <name type="scientific">Rhizophagus irregularis</name>
    <dbReference type="NCBI Taxonomy" id="588596"/>
    <lineage>
        <taxon>Eukaryota</taxon>
        <taxon>Fungi</taxon>
        <taxon>Fungi incertae sedis</taxon>
        <taxon>Mucoromycota</taxon>
        <taxon>Glomeromycotina</taxon>
        <taxon>Glomeromycetes</taxon>
        <taxon>Glomerales</taxon>
        <taxon>Glomeraceae</taxon>
        <taxon>Rhizophagus</taxon>
    </lineage>
</organism>
<accession>A0A2I1H487</accession>
<keyword evidence="4" id="KW-1185">Reference proteome</keyword>
<dbReference type="AlphaFoldDB" id="A0A2I1H487"/>
<dbReference type="VEuPathDB" id="FungiDB:RhiirA1_456055"/>
<evidence type="ECO:0000313" key="4">
    <source>
        <dbReference type="Proteomes" id="UP000234323"/>
    </source>
</evidence>
<evidence type="ECO:0000256" key="1">
    <source>
        <dbReference type="SAM" id="MobiDB-lite"/>
    </source>
</evidence>
<gene>
    <name evidence="2" type="ORF">RhiirA4_472060</name>
    <name evidence="3" type="ORF">RhiirA4_477739</name>
</gene>
<dbReference type="Proteomes" id="UP000234323">
    <property type="component" value="Unassembled WGS sequence"/>
</dbReference>
<sequence>MIKKEIIAQCEFGCLIPPPNIVILTPTSSSNDDNEIFCATQMYKEEFLLNDNKYLDICMDEAIFRSYGIFHLATAIGIRFLDRDAHDKLQAIVNYRSARRVLELLWVAIGIAIHIYAKKKNIDNLVEVFQIDNYREYELFKKNPPSQLTSEGLEKLNNAYKEGLKRIKEVHKINKILTKKKAPENTPYFTSHGISQQQLSPKNSNRQLNIPNDGNPASKYRRIVTTEEEKEILNPLLLKSTVLTEEDILENLPSTWNIQRVKRYYNNNNKKTKLK</sequence>
<feature type="compositionally biased region" description="Polar residues" evidence="1">
    <location>
        <begin position="187"/>
        <end position="212"/>
    </location>
</feature>
<name>A0A2I1H487_9GLOM</name>
<comment type="caution">
    <text evidence="2">The sequence shown here is derived from an EMBL/GenBank/DDBJ whole genome shotgun (WGS) entry which is preliminary data.</text>
</comment>
<reference evidence="2 4" key="1">
    <citation type="submission" date="2015-10" db="EMBL/GenBank/DDBJ databases">
        <title>Genome analyses suggest a sexual origin of heterokaryosis in a supposedly ancient asexual fungus.</title>
        <authorList>
            <person name="Ropars J."/>
            <person name="Sedzielewska K."/>
            <person name="Noel J."/>
            <person name="Charron P."/>
            <person name="Farinelli L."/>
            <person name="Marton T."/>
            <person name="Kruger M."/>
            <person name="Pelin A."/>
            <person name="Brachmann A."/>
            <person name="Corradi N."/>
        </authorList>
    </citation>
    <scope>NUCLEOTIDE SEQUENCE [LARGE SCALE GENOMIC DNA]</scope>
    <source>
        <strain evidence="2 4">A4</strain>
    </source>
</reference>
<dbReference type="VEuPathDB" id="FungiDB:FUN_006567"/>
<proteinExistence type="predicted"/>
<dbReference type="EMBL" id="LLXI01002390">
    <property type="protein sequence ID" value="PKY57010.1"/>
    <property type="molecule type" value="Genomic_DNA"/>
</dbReference>